<dbReference type="EMBL" id="JAANBB010000230">
    <property type="protein sequence ID" value="KAF7546005.1"/>
    <property type="molecule type" value="Genomic_DNA"/>
</dbReference>
<dbReference type="AlphaFoldDB" id="A0A9P5H5V8"/>
<evidence type="ECO:0000313" key="1">
    <source>
        <dbReference type="EMBL" id="KAF7546005.1"/>
    </source>
</evidence>
<protein>
    <submittedName>
        <fullName evidence="1">Uncharacterized protein</fullName>
    </submittedName>
</protein>
<comment type="caution">
    <text evidence="1">The sequence shown here is derived from an EMBL/GenBank/DDBJ whole genome shotgun (WGS) entry which is preliminary data.</text>
</comment>
<dbReference type="OrthoDB" id="5230585at2759"/>
<name>A0A9P5H5V8_9HYPO</name>
<dbReference type="Proteomes" id="UP000722485">
    <property type="component" value="Unassembled WGS sequence"/>
</dbReference>
<sequence length="233" mass="25588">MEAAPSLDDTVQPASLQCAEGPETSQAPIIMAEGDSYDTDDGSIEFCVTEKEEARIFQDIRNLYNAGASLFSSARLRDLEQQLARQPKTASITGIDGIQYSHSATPPSDDEVTSWQVLGSHGITVLDGVKGFLEVDDSTVVVTVSPNVPVKQIIADLARPAIIIWNRVTPAEEDTTEWTKETFGPEGVETWLSPYGTDPDSARVRSMVQSQYALFPFPTDENFPDVEIYIRKE</sequence>
<dbReference type="PANTHER" id="PTHR42080">
    <property type="entry name" value="SRR1 DOMAIN-CONTAINING PROTEIN"/>
    <property type="match status" value="1"/>
</dbReference>
<accession>A0A9P5H5V8</accession>
<dbReference type="PANTHER" id="PTHR42080:SF3">
    <property type="entry name" value="SRR1-LIKE DOMAIN-CONTAINING PROTEIN"/>
    <property type="match status" value="1"/>
</dbReference>
<keyword evidence="2" id="KW-1185">Reference proteome</keyword>
<organism evidence="1 2">
    <name type="scientific">Cylindrodendrum hubeiense</name>
    <dbReference type="NCBI Taxonomy" id="595255"/>
    <lineage>
        <taxon>Eukaryota</taxon>
        <taxon>Fungi</taxon>
        <taxon>Dikarya</taxon>
        <taxon>Ascomycota</taxon>
        <taxon>Pezizomycotina</taxon>
        <taxon>Sordariomycetes</taxon>
        <taxon>Hypocreomycetidae</taxon>
        <taxon>Hypocreales</taxon>
        <taxon>Nectriaceae</taxon>
        <taxon>Cylindrodendrum</taxon>
    </lineage>
</organism>
<evidence type="ECO:0000313" key="2">
    <source>
        <dbReference type="Proteomes" id="UP000722485"/>
    </source>
</evidence>
<proteinExistence type="predicted"/>
<reference evidence="1" key="1">
    <citation type="submission" date="2020-03" db="EMBL/GenBank/DDBJ databases">
        <title>Draft Genome Sequence of Cylindrodendrum hubeiense.</title>
        <authorList>
            <person name="Buettner E."/>
            <person name="Kellner H."/>
        </authorList>
    </citation>
    <scope>NUCLEOTIDE SEQUENCE</scope>
    <source>
        <strain evidence="1">IHI 201604</strain>
    </source>
</reference>
<gene>
    <name evidence="1" type="ORF">G7Z17_g8748</name>
</gene>